<dbReference type="PROSITE" id="PS50112">
    <property type="entry name" value="PAS"/>
    <property type="match status" value="4"/>
</dbReference>
<dbReference type="SUPFAM" id="SSF47384">
    <property type="entry name" value="Homodimeric domain of signal transducing histidine kinase"/>
    <property type="match status" value="1"/>
</dbReference>
<reference evidence="12" key="1">
    <citation type="submission" date="2020-07" db="EMBL/GenBank/DDBJ databases">
        <title>Huge and variable diversity of episymbiotic CPR bacteria and DPANN archaea in groundwater ecosystems.</title>
        <authorList>
            <person name="He C.Y."/>
            <person name="Keren R."/>
            <person name="Whittaker M."/>
            <person name="Farag I.F."/>
            <person name="Doudna J."/>
            <person name="Cate J.H.D."/>
            <person name="Banfield J.F."/>
        </authorList>
    </citation>
    <scope>NUCLEOTIDE SEQUENCE</scope>
    <source>
        <strain evidence="12">NC_groundwater_1664_Pr3_B-0.1um_52_9</strain>
    </source>
</reference>
<dbReference type="SMART" id="SM00448">
    <property type="entry name" value="REC"/>
    <property type="match status" value="1"/>
</dbReference>
<dbReference type="EC" id="2.7.13.3" evidence="2"/>
<proteinExistence type="predicted"/>
<dbReference type="InterPro" id="IPR011006">
    <property type="entry name" value="CheY-like_superfamily"/>
</dbReference>
<dbReference type="SUPFAM" id="SSF52172">
    <property type="entry name" value="CheY-like"/>
    <property type="match status" value="1"/>
</dbReference>
<dbReference type="InterPro" id="IPR013656">
    <property type="entry name" value="PAS_4"/>
</dbReference>
<keyword evidence="7" id="KW-0175">Coiled coil</keyword>
<feature type="domain" description="Response regulatory" evidence="9">
    <location>
        <begin position="1078"/>
        <end position="1194"/>
    </location>
</feature>
<dbReference type="InterPro" id="IPR000700">
    <property type="entry name" value="PAS-assoc_C"/>
</dbReference>
<dbReference type="GO" id="GO:0000155">
    <property type="term" value="F:phosphorelay sensor kinase activity"/>
    <property type="evidence" value="ECO:0007669"/>
    <property type="project" value="InterPro"/>
</dbReference>
<dbReference type="Pfam" id="PF08448">
    <property type="entry name" value="PAS_4"/>
    <property type="match status" value="1"/>
</dbReference>
<feature type="domain" description="PAS" evidence="10">
    <location>
        <begin position="313"/>
        <end position="383"/>
    </location>
</feature>
<dbReference type="SUPFAM" id="SSF55785">
    <property type="entry name" value="PYP-like sensor domain (PAS domain)"/>
    <property type="match status" value="6"/>
</dbReference>
<dbReference type="InterPro" id="IPR052162">
    <property type="entry name" value="Sensor_kinase/Photoreceptor"/>
</dbReference>
<dbReference type="InterPro" id="IPR036097">
    <property type="entry name" value="HisK_dim/P_sf"/>
</dbReference>
<dbReference type="Gene3D" id="3.40.50.2300">
    <property type="match status" value="1"/>
</dbReference>
<dbReference type="Gene3D" id="3.30.450.20">
    <property type="entry name" value="PAS domain"/>
    <property type="match status" value="6"/>
</dbReference>
<dbReference type="InterPro" id="IPR003661">
    <property type="entry name" value="HisK_dim/P_dom"/>
</dbReference>
<protein>
    <recommendedName>
        <fullName evidence="2">histidine kinase</fullName>
        <ecNumber evidence="2">2.7.13.3</ecNumber>
    </recommendedName>
</protein>
<feature type="domain" description="Histidine kinase" evidence="8">
    <location>
        <begin position="835"/>
        <end position="1058"/>
    </location>
</feature>
<evidence type="ECO:0000259" key="11">
    <source>
        <dbReference type="PROSITE" id="PS50113"/>
    </source>
</evidence>
<dbReference type="InterPro" id="IPR003594">
    <property type="entry name" value="HATPase_dom"/>
</dbReference>
<dbReference type="Pfam" id="PF13188">
    <property type="entry name" value="PAS_8"/>
    <property type="match status" value="1"/>
</dbReference>
<feature type="coiled-coil region" evidence="7">
    <location>
        <begin position="163"/>
        <end position="197"/>
    </location>
</feature>
<dbReference type="NCBIfam" id="TIGR00229">
    <property type="entry name" value="sensory_box"/>
    <property type="match status" value="4"/>
</dbReference>
<dbReference type="AlphaFoldDB" id="A0A9D6Z398"/>
<feature type="modified residue" description="4-aspartylphosphate" evidence="6">
    <location>
        <position position="1129"/>
    </location>
</feature>
<evidence type="ECO:0000256" key="7">
    <source>
        <dbReference type="SAM" id="Coils"/>
    </source>
</evidence>
<feature type="domain" description="PAS" evidence="10">
    <location>
        <begin position="440"/>
        <end position="513"/>
    </location>
</feature>
<evidence type="ECO:0000256" key="4">
    <source>
        <dbReference type="ARBA" id="ARBA00022679"/>
    </source>
</evidence>
<feature type="domain" description="PAS" evidence="10">
    <location>
        <begin position="187"/>
        <end position="241"/>
    </location>
</feature>
<dbReference type="InterPro" id="IPR000014">
    <property type="entry name" value="PAS"/>
</dbReference>
<evidence type="ECO:0000256" key="2">
    <source>
        <dbReference type="ARBA" id="ARBA00012438"/>
    </source>
</evidence>
<feature type="domain" description="PAC" evidence="11">
    <location>
        <begin position="388"/>
        <end position="439"/>
    </location>
</feature>
<keyword evidence="4" id="KW-0808">Transferase</keyword>
<feature type="domain" description="PAC" evidence="11">
    <location>
        <begin position="766"/>
        <end position="822"/>
    </location>
</feature>
<evidence type="ECO:0000259" key="10">
    <source>
        <dbReference type="PROSITE" id="PS50112"/>
    </source>
</evidence>
<dbReference type="Pfam" id="PF13426">
    <property type="entry name" value="PAS_9"/>
    <property type="match status" value="2"/>
</dbReference>
<dbReference type="PROSITE" id="PS50110">
    <property type="entry name" value="RESPONSE_REGULATORY"/>
    <property type="match status" value="1"/>
</dbReference>
<comment type="caution">
    <text evidence="12">The sequence shown here is derived from an EMBL/GenBank/DDBJ whole genome shotgun (WGS) entry which is preliminary data.</text>
</comment>
<dbReference type="PROSITE" id="PS50109">
    <property type="entry name" value="HIS_KIN"/>
    <property type="match status" value="1"/>
</dbReference>
<name>A0A9D6Z398_9BACT</name>
<dbReference type="Gene3D" id="1.10.287.130">
    <property type="match status" value="1"/>
</dbReference>
<gene>
    <name evidence="12" type="ORF">HY912_07825</name>
</gene>
<evidence type="ECO:0000256" key="1">
    <source>
        <dbReference type="ARBA" id="ARBA00000085"/>
    </source>
</evidence>
<evidence type="ECO:0000259" key="8">
    <source>
        <dbReference type="PROSITE" id="PS50109"/>
    </source>
</evidence>
<dbReference type="InterPro" id="IPR001610">
    <property type="entry name" value="PAC"/>
</dbReference>
<evidence type="ECO:0000313" key="12">
    <source>
        <dbReference type="EMBL" id="MBI5249387.1"/>
    </source>
</evidence>
<evidence type="ECO:0000256" key="3">
    <source>
        <dbReference type="ARBA" id="ARBA00022553"/>
    </source>
</evidence>
<dbReference type="InterPro" id="IPR001789">
    <property type="entry name" value="Sig_transdc_resp-reg_receiver"/>
</dbReference>
<comment type="catalytic activity">
    <reaction evidence="1">
        <text>ATP + protein L-histidine = ADP + protein N-phospho-L-histidine.</text>
        <dbReference type="EC" id="2.7.13.3"/>
    </reaction>
</comment>
<organism evidence="12 13">
    <name type="scientific">Desulfomonile tiedjei</name>
    <dbReference type="NCBI Taxonomy" id="2358"/>
    <lineage>
        <taxon>Bacteria</taxon>
        <taxon>Pseudomonadati</taxon>
        <taxon>Thermodesulfobacteriota</taxon>
        <taxon>Desulfomonilia</taxon>
        <taxon>Desulfomonilales</taxon>
        <taxon>Desulfomonilaceae</taxon>
        <taxon>Desulfomonile</taxon>
    </lineage>
</organism>
<dbReference type="CDD" id="cd00130">
    <property type="entry name" value="PAS"/>
    <property type="match status" value="4"/>
</dbReference>
<dbReference type="Proteomes" id="UP000807825">
    <property type="component" value="Unassembled WGS sequence"/>
</dbReference>
<dbReference type="PANTHER" id="PTHR43304:SF1">
    <property type="entry name" value="PAC DOMAIN-CONTAINING PROTEIN"/>
    <property type="match status" value="1"/>
</dbReference>
<dbReference type="Pfam" id="PF08447">
    <property type="entry name" value="PAS_3"/>
    <property type="match status" value="1"/>
</dbReference>
<dbReference type="SMART" id="SM00388">
    <property type="entry name" value="HisKA"/>
    <property type="match status" value="1"/>
</dbReference>
<dbReference type="InterPro" id="IPR005467">
    <property type="entry name" value="His_kinase_dom"/>
</dbReference>
<feature type="domain" description="PAS" evidence="10">
    <location>
        <begin position="569"/>
        <end position="611"/>
    </location>
</feature>
<keyword evidence="5" id="KW-0418">Kinase</keyword>
<dbReference type="PROSITE" id="PS50113">
    <property type="entry name" value="PAC"/>
    <property type="match status" value="4"/>
</dbReference>
<sequence length="1197" mass="135882">MKDNDFHDYSVEEDEHTESIDLNRLLTTGVTRSGSFDVESGILGSTFDKLAQTLPIPSMLIDHQFNVVLANQACGRISAAYKKIVALPFRNLFPDESTARRFQDRLEAVFANRKTQTCEGILQIEDGKIWGRMTFRAVRMMENRFVFVLIEDLSTEKRQLVLNRKISDQLEREISRRKQAERELSESERKYRQVVETANDIIYMTDNRGFFTFVNPMGLRISGYSEGEIIGRHYMDLVPSEYAKKVGRFYAMQALRRLPVTYQEFPILKKQGGMLWLGQNVQLMAEDDAVNGFLAIARDITDRKTAEEALRESEQRYKDLFENAHDLIYTHDNRGNYTSANAAALTILGYTPAEVVNLNFRDIVDPSYLAITEENFRKKIEDGVESTGPYETLVRSKSGKLRWLEVTSRIIRSQGKPVAVHGIARDVTDRKIARDHLRQSEERFRVVAEQTGQLVYDYDVSTGQIEWSGAIQQNTGFSPEEFQNVDAVAWKELIHPEDRSRALELLECALLDGSKYHVDYRLKRKDGTYLWMENNGVFQRDESGRIHRMLGAQKNITDRKMAEDALDIEKRRFQILSDNAPFGLLVIGSDGVFRYINPKFEELFGYRLEDVPNGREWFRKAYPDPLCRHEVISDWIEDLKGSIAGEQRPRTFTVRCKDGTDKIIGFQTVQLITGEHLMTCEDISYRKKGEEALKERERFLSSVFECIQDGLSILDKKLNIIRVNPTIERMFPHGAPYIGRKCHEVYQLSSQTCDSCPSLRTIGTGQSSHAVVPRRGPEGEMTGWLDVYSFPLVVESTGELQGVIEYIRDVTEQKRLEEQLGQAAKMEAIGTLAGGLAHDFNNLLQIVLGYADLLLLGKDRVGQDYHRVAAIRAAAKRGSNLVQRILTFSRRVETNLRPVNLNSELKQIEDLLQSTIPKMIEIELRLTDNLRSANADPTQIEQILLNLAVNAKHAMPEGGKLILETRNVTLDEKYCSTCLETRPGDYVMLVVSDTGHGMDKNILDRIFEPFFTTKNQGEGTGLGLSMVFGIVKGHGGHITCYSEPGMGTSFHIYFPAIETQAQFDPETTMTMPAFGNEILLLVDDEESIRNLGRELLCEVGYEVITAATAREALEIYREHKDQISLIILDLVMPDMGGRQCLQELLAINPKAKVIVASGYSSEGPAREVLESGAKEFLSKPYNFKEILRAVRSALDKD</sequence>
<dbReference type="Pfam" id="PF00072">
    <property type="entry name" value="Response_reg"/>
    <property type="match status" value="1"/>
</dbReference>
<dbReference type="Pfam" id="PF00989">
    <property type="entry name" value="PAS"/>
    <property type="match status" value="1"/>
</dbReference>
<accession>A0A9D6Z398</accession>
<keyword evidence="3 6" id="KW-0597">Phosphoprotein</keyword>
<dbReference type="PRINTS" id="PR00344">
    <property type="entry name" value="BCTRLSENSOR"/>
</dbReference>
<feature type="domain" description="PAC" evidence="11">
    <location>
        <begin position="261"/>
        <end position="312"/>
    </location>
</feature>
<dbReference type="Gene3D" id="3.30.565.10">
    <property type="entry name" value="Histidine kinase-like ATPase, C-terminal domain"/>
    <property type="match status" value="1"/>
</dbReference>
<dbReference type="EMBL" id="JACRDE010000215">
    <property type="protein sequence ID" value="MBI5249387.1"/>
    <property type="molecule type" value="Genomic_DNA"/>
</dbReference>
<evidence type="ECO:0000259" key="9">
    <source>
        <dbReference type="PROSITE" id="PS50110"/>
    </source>
</evidence>
<dbReference type="SMART" id="SM00091">
    <property type="entry name" value="PAS"/>
    <property type="match status" value="6"/>
</dbReference>
<dbReference type="Pfam" id="PF02518">
    <property type="entry name" value="HATPase_c"/>
    <property type="match status" value="1"/>
</dbReference>
<dbReference type="InterPro" id="IPR035965">
    <property type="entry name" value="PAS-like_dom_sf"/>
</dbReference>
<dbReference type="InterPro" id="IPR013767">
    <property type="entry name" value="PAS_fold"/>
</dbReference>
<evidence type="ECO:0000256" key="6">
    <source>
        <dbReference type="PROSITE-ProRule" id="PRU00169"/>
    </source>
</evidence>
<evidence type="ECO:0000313" key="13">
    <source>
        <dbReference type="Proteomes" id="UP000807825"/>
    </source>
</evidence>
<dbReference type="GO" id="GO:0006355">
    <property type="term" value="P:regulation of DNA-templated transcription"/>
    <property type="evidence" value="ECO:0007669"/>
    <property type="project" value="InterPro"/>
</dbReference>
<dbReference type="SUPFAM" id="SSF55874">
    <property type="entry name" value="ATPase domain of HSP90 chaperone/DNA topoisomerase II/histidine kinase"/>
    <property type="match status" value="1"/>
</dbReference>
<dbReference type="CDD" id="cd00082">
    <property type="entry name" value="HisKA"/>
    <property type="match status" value="1"/>
</dbReference>
<dbReference type="InterPro" id="IPR004358">
    <property type="entry name" value="Sig_transdc_His_kin-like_C"/>
</dbReference>
<evidence type="ECO:0000256" key="5">
    <source>
        <dbReference type="ARBA" id="ARBA00022777"/>
    </source>
</evidence>
<dbReference type="SMART" id="SM00387">
    <property type="entry name" value="HATPase_c"/>
    <property type="match status" value="1"/>
</dbReference>
<dbReference type="InterPro" id="IPR036890">
    <property type="entry name" value="HATPase_C_sf"/>
</dbReference>
<dbReference type="CDD" id="cd00156">
    <property type="entry name" value="REC"/>
    <property type="match status" value="1"/>
</dbReference>
<dbReference type="InterPro" id="IPR013655">
    <property type="entry name" value="PAS_fold_3"/>
</dbReference>
<feature type="domain" description="PAC" evidence="11">
    <location>
        <begin position="516"/>
        <end position="568"/>
    </location>
</feature>
<dbReference type="PANTHER" id="PTHR43304">
    <property type="entry name" value="PHYTOCHROME-LIKE PROTEIN CPH1"/>
    <property type="match status" value="1"/>
</dbReference>
<dbReference type="SMART" id="SM00086">
    <property type="entry name" value="PAC"/>
    <property type="match status" value="4"/>
</dbReference>